<proteinExistence type="predicted"/>
<evidence type="ECO:0000313" key="1">
    <source>
        <dbReference type="EMBL" id="SHG95948.1"/>
    </source>
</evidence>
<accession>A0A1M5P2H3</accession>
<sequence>MNTEINELEIIYAIVNCGLGSKILHTAKGHGISGGTIFLARGTANNQILKYLGLCDIRKEIVVMVSKKSVVSKVIDILDKVFLFEKPNHGIVFTMPINDVVGIKKLEGTNRNIVEGEIMYHTITVIVDRGKAEQVIDAAVKAGSKGGTIVNGRGSGIHEVSKLFSMEVEPEKEIVLILSESDNTDNIVSSIRKDLEIDKAGNGIIYIQNVNQTFGIHK</sequence>
<dbReference type="InterPro" id="IPR015867">
    <property type="entry name" value="N-reg_PII/ATP_PRibTrfase_C"/>
</dbReference>
<dbReference type="SUPFAM" id="SSF54913">
    <property type="entry name" value="GlnB-like"/>
    <property type="match status" value="2"/>
</dbReference>
<gene>
    <name evidence="1" type="ORF">SAMN02745245_00154</name>
</gene>
<dbReference type="RefSeq" id="WP_073182839.1">
    <property type="nucleotide sequence ID" value="NZ_FQXI01000001.1"/>
</dbReference>
<dbReference type="SMART" id="SM00938">
    <property type="entry name" value="P-II"/>
    <property type="match status" value="1"/>
</dbReference>
<dbReference type="AlphaFoldDB" id="A0A1M5P2H3"/>
<name>A0A1M5P2H3_9FIRM</name>
<dbReference type="STRING" id="1120995.SAMN02745245_00154"/>
<dbReference type="OrthoDB" id="9803021at2"/>
<dbReference type="GO" id="GO:0030234">
    <property type="term" value="F:enzyme regulator activity"/>
    <property type="evidence" value="ECO:0007669"/>
    <property type="project" value="InterPro"/>
</dbReference>
<evidence type="ECO:0000313" key="2">
    <source>
        <dbReference type="Proteomes" id="UP000184032"/>
    </source>
</evidence>
<reference evidence="2" key="1">
    <citation type="submission" date="2016-11" db="EMBL/GenBank/DDBJ databases">
        <authorList>
            <person name="Varghese N."/>
            <person name="Submissions S."/>
        </authorList>
    </citation>
    <scope>NUCLEOTIDE SEQUENCE [LARGE SCALE GENOMIC DNA]</scope>
    <source>
        <strain evidence="2">DSM 21120</strain>
    </source>
</reference>
<dbReference type="EMBL" id="FQXI01000001">
    <property type="protein sequence ID" value="SHG95948.1"/>
    <property type="molecule type" value="Genomic_DNA"/>
</dbReference>
<dbReference type="InterPro" id="IPR011322">
    <property type="entry name" value="N-reg_PII-like_a/b"/>
</dbReference>
<dbReference type="Gene3D" id="3.30.70.120">
    <property type="match status" value="2"/>
</dbReference>
<organism evidence="1 2">
    <name type="scientific">Anaerosphaera aminiphila DSM 21120</name>
    <dbReference type="NCBI Taxonomy" id="1120995"/>
    <lineage>
        <taxon>Bacteria</taxon>
        <taxon>Bacillati</taxon>
        <taxon>Bacillota</taxon>
        <taxon>Tissierellia</taxon>
        <taxon>Tissierellales</taxon>
        <taxon>Peptoniphilaceae</taxon>
        <taxon>Anaerosphaera</taxon>
    </lineage>
</organism>
<dbReference type="PROSITE" id="PS51343">
    <property type="entry name" value="PII_GLNB_DOM"/>
    <property type="match status" value="2"/>
</dbReference>
<dbReference type="GO" id="GO:0006808">
    <property type="term" value="P:regulation of nitrogen utilization"/>
    <property type="evidence" value="ECO:0007669"/>
    <property type="project" value="InterPro"/>
</dbReference>
<dbReference type="Pfam" id="PF00543">
    <property type="entry name" value="P-II"/>
    <property type="match status" value="1"/>
</dbReference>
<dbReference type="Proteomes" id="UP000184032">
    <property type="component" value="Unassembled WGS sequence"/>
</dbReference>
<protein>
    <submittedName>
        <fullName evidence="1">Nitrogen regulatory protein P-II family</fullName>
    </submittedName>
</protein>
<keyword evidence="2" id="KW-1185">Reference proteome</keyword>
<dbReference type="InterPro" id="IPR002187">
    <property type="entry name" value="N-reg_PII"/>
</dbReference>